<dbReference type="AlphaFoldDB" id="A0A518FZR7"/>
<proteinExistence type="predicted"/>
<organism evidence="1 2">
    <name type="scientific">Aureliella helgolandensis</name>
    <dbReference type="NCBI Taxonomy" id="2527968"/>
    <lineage>
        <taxon>Bacteria</taxon>
        <taxon>Pseudomonadati</taxon>
        <taxon>Planctomycetota</taxon>
        <taxon>Planctomycetia</taxon>
        <taxon>Pirellulales</taxon>
        <taxon>Pirellulaceae</taxon>
        <taxon>Aureliella</taxon>
    </lineage>
</organism>
<reference evidence="1 2" key="1">
    <citation type="submission" date="2019-02" db="EMBL/GenBank/DDBJ databases">
        <title>Deep-cultivation of Planctomycetes and their phenomic and genomic characterization uncovers novel biology.</title>
        <authorList>
            <person name="Wiegand S."/>
            <person name="Jogler M."/>
            <person name="Boedeker C."/>
            <person name="Pinto D."/>
            <person name="Vollmers J."/>
            <person name="Rivas-Marin E."/>
            <person name="Kohn T."/>
            <person name="Peeters S.H."/>
            <person name="Heuer A."/>
            <person name="Rast P."/>
            <person name="Oberbeckmann S."/>
            <person name="Bunk B."/>
            <person name="Jeske O."/>
            <person name="Meyerdierks A."/>
            <person name="Storesund J.E."/>
            <person name="Kallscheuer N."/>
            <person name="Luecker S."/>
            <person name="Lage O.M."/>
            <person name="Pohl T."/>
            <person name="Merkel B.J."/>
            <person name="Hornburger P."/>
            <person name="Mueller R.-W."/>
            <person name="Bruemmer F."/>
            <person name="Labrenz M."/>
            <person name="Spormann A.M."/>
            <person name="Op den Camp H."/>
            <person name="Overmann J."/>
            <person name="Amann R."/>
            <person name="Jetten M.S.M."/>
            <person name="Mascher T."/>
            <person name="Medema M.H."/>
            <person name="Devos D.P."/>
            <person name="Kaster A.-K."/>
            <person name="Ovreas L."/>
            <person name="Rohde M."/>
            <person name="Galperin M.Y."/>
            <person name="Jogler C."/>
        </authorList>
    </citation>
    <scope>NUCLEOTIDE SEQUENCE [LARGE SCALE GENOMIC DNA]</scope>
    <source>
        <strain evidence="1 2">Q31a</strain>
    </source>
</reference>
<name>A0A518FZR7_9BACT</name>
<dbReference type="Proteomes" id="UP000318017">
    <property type="component" value="Chromosome"/>
</dbReference>
<keyword evidence="2" id="KW-1185">Reference proteome</keyword>
<evidence type="ECO:0000313" key="2">
    <source>
        <dbReference type="Proteomes" id="UP000318017"/>
    </source>
</evidence>
<sequence>MSPFGSKINFERTCIVDRKCLTYKGLQSNLEVETSMASVLQRTFVSSLTSKQLTALVFRTFQAIGA</sequence>
<accession>A0A518FZR7</accession>
<dbReference type="EMBL" id="CP036298">
    <property type="protein sequence ID" value="QDV21858.1"/>
    <property type="molecule type" value="Genomic_DNA"/>
</dbReference>
<dbReference type="KEGG" id="ahel:Q31a_01370"/>
<evidence type="ECO:0000313" key="1">
    <source>
        <dbReference type="EMBL" id="QDV21858.1"/>
    </source>
</evidence>
<gene>
    <name evidence="1" type="ORF">Q31a_01370</name>
</gene>
<protein>
    <submittedName>
        <fullName evidence="1">Uncharacterized protein</fullName>
    </submittedName>
</protein>